<evidence type="ECO:0000313" key="11">
    <source>
        <dbReference type="WBParaSite" id="nRc.2.0.1.t45072-RA"/>
    </source>
</evidence>
<dbReference type="AlphaFoldDB" id="A0A915L3K0"/>
<dbReference type="EC" id="3.4.24.-" evidence="8"/>
<keyword evidence="6" id="KW-1015">Disulfide bond</keyword>
<name>A0A915L3K0_ROMCU</name>
<comment type="caution">
    <text evidence="7">Lacks conserved residue(s) required for the propagation of feature annotation.</text>
</comment>
<evidence type="ECO:0000313" key="10">
    <source>
        <dbReference type="Proteomes" id="UP000887565"/>
    </source>
</evidence>
<dbReference type="Gene3D" id="3.40.390.10">
    <property type="entry name" value="Collagenase (Catalytic Domain)"/>
    <property type="match status" value="1"/>
</dbReference>
<dbReference type="PRINTS" id="PR00480">
    <property type="entry name" value="ASTACIN"/>
</dbReference>
<evidence type="ECO:0000256" key="4">
    <source>
        <dbReference type="ARBA" id="ARBA00022833"/>
    </source>
</evidence>
<dbReference type="SMART" id="SM00235">
    <property type="entry name" value="ZnMc"/>
    <property type="match status" value="1"/>
</dbReference>
<dbReference type="WBParaSite" id="nRc.2.0.1.t45072-RA">
    <property type="protein sequence ID" value="nRc.2.0.1.t45072-RA"/>
    <property type="gene ID" value="nRc.2.0.1.g45072"/>
</dbReference>
<organism evidence="10 11">
    <name type="scientific">Romanomermis culicivorax</name>
    <name type="common">Nematode worm</name>
    <dbReference type="NCBI Taxonomy" id="13658"/>
    <lineage>
        <taxon>Eukaryota</taxon>
        <taxon>Metazoa</taxon>
        <taxon>Ecdysozoa</taxon>
        <taxon>Nematoda</taxon>
        <taxon>Enoplea</taxon>
        <taxon>Dorylaimia</taxon>
        <taxon>Mermithida</taxon>
        <taxon>Mermithoidea</taxon>
        <taxon>Mermithidae</taxon>
        <taxon>Romanomermis</taxon>
    </lineage>
</organism>
<dbReference type="PROSITE" id="PS51864">
    <property type="entry name" value="ASTACIN"/>
    <property type="match status" value="1"/>
</dbReference>
<sequence length="402" mass="47135">MKIFEPESALCHNAHQFNVAQILKTLKVIVKVPQQNIIYCNKNGNCLNMQLTVTNQDISILIPVKTMDLDAQEFIQLTTRYPMTNLPNEQINRRTTQLIKKAITPYPFMDYFPSFKKAEKWPLNTVYYVKEDVFRKKFDLLIEKCFKILQSKTCLNFLPYTAQEQNVEPLRIYSTKEYRCIVTVGYNRSGLNRMILNDRFCKDEISILHLLIHVLGFDHEHTRKDRDFFIIPKLVPDQFIANELDIKLHHNTYNYMPYNWQSIMHIIPTYPIIAHKHIPSRLQSHAEPTNPYLIHEHGPSFKDWFSNTLHQFDINNINRHYQCGEYSSLCRDYFGRENCTKFGLGASTFDDGHIVNIAAQARCMDRNFAERRCPKTCGACVRFYKHDVQLRQLAKQAAAAEG</sequence>
<evidence type="ECO:0000256" key="8">
    <source>
        <dbReference type="RuleBase" id="RU361183"/>
    </source>
</evidence>
<dbReference type="PANTHER" id="PTHR10127">
    <property type="entry name" value="DISCOIDIN, CUB, EGF, LAMININ , AND ZINC METALLOPROTEASE DOMAIN CONTAINING"/>
    <property type="match status" value="1"/>
</dbReference>
<dbReference type="PANTHER" id="PTHR10127:SF780">
    <property type="entry name" value="METALLOENDOPEPTIDASE"/>
    <property type="match status" value="1"/>
</dbReference>
<evidence type="ECO:0000256" key="7">
    <source>
        <dbReference type="PROSITE-ProRule" id="PRU01211"/>
    </source>
</evidence>
<feature type="binding site" evidence="7">
    <location>
        <position position="213"/>
    </location>
    <ligand>
        <name>Zn(2+)</name>
        <dbReference type="ChEBI" id="CHEBI:29105"/>
        <note>catalytic</note>
    </ligand>
</feature>
<dbReference type="InterPro" id="IPR024079">
    <property type="entry name" value="MetalloPept_cat_dom_sf"/>
</dbReference>
<evidence type="ECO:0000256" key="1">
    <source>
        <dbReference type="ARBA" id="ARBA00022670"/>
    </source>
</evidence>
<keyword evidence="4 7" id="KW-0862">Zinc</keyword>
<reference evidence="11" key="1">
    <citation type="submission" date="2022-11" db="UniProtKB">
        <authorList>
            <consortium name="WormBaseParasite"/>
        </authorList>
    </citation>
    <scope>IDENTIFICATION</scope>
</reference>
<accession>A0A915L3K0</accession>
<dbReference type="InterPro" id="IPR006026">
    <property type="entry name" value="Peptidase_Metallo"/>
</dbReference>
<dbReference type="Pfam" id="PF01400">
    <property type="entry name" value="Astacin"/>
    <property type="match status" value="1"/>
</dbReference>
<dbReference type="SUPFAM" id="SSF55486">
    <property type="entry name" value="Metalloproteases ('zincins'), catalytic domain"/>
    <property type="match status" value="1"/>
</dbReference>
<evidence type="ECO:0000259" key="9">
    <source>
        <dbReference type="PROSITE" id="PS51864"/>
    </source>
</evidence>
<dbReference type="Proteomes" id="UP000887565">
    <property type="component" value="Unplaced"/>
</dbReference>
<keyword evidence="5 8" id="KW-0482">Metalloprotease</keyword>
<dbReference type="GO" id="GO:0004222">
    <property type="term" value="F:metalloendopeptidase activity"/>
    <property type="evidence" value="ECO:0007669"/>
    <property type="project" value="UniProtKB-UniRule"/>
</dbReference>
<feature type="domain" description="Peptidase M12A" evidence="9">
    <location>
        <begin position="101"/>
        <end position="324"/>
    </location>
</feature>
<evidence type="ECO:0000256" key="2">
    <source>
        <dbReference type="ARBA" id="ARBA00022723"/>
    </source>
</evidence>
<dbReference type="GO" id="GO:0008270">
    <property type="term" value="F:zinc ion binding"/>
    <property type="evidence" value="ECO:0007669"/>
    <property type="project" value="UniProtKB-UniRule"/>
</dbReference>
<keyword evidence="1 8" id="KW-0645">Protease</keyword>
<dbReference type="InterPro" id="IPR001506">
    <property type="entry name" value="Peptidase_M12A"/>
</dbReference>
<keyword evidence="3 8" id="KW-0378">Hydrolase</keyword>
<dbReference type="GO" id="GO:0006508">
    <property type="term" value="P:proteolysis"/>
    <property type="evidence" value="ECO:0007669"/>
    <property type="project" value="UniProtKB-KW"/>
</dbReference>
<evidence type="ECO:0000256" key="6">
    <source>
        <dbReference type="ARBA" id="ARBA00023157"/>
    </source>
</evidence>
<protein>
    <recommendedName>
        <fullName evidence="8">Metalloendopeptidase</fullName>
        <ecNumber evidence="8">3.4.24.-</ecNumber>
    </recommendedName>
</protein>
<evidence type="ECO:0000256" key="3">
    <source>
        <dbReference type="ARBA" id="ARBA00022801"/>
    </source>
</evidence>
<evidence type="ECO:0000256" key="5">
    <source>
        <dbReference type="ARBA" id="ARBA00023049"/>
    </source>
</evidence>
<feature type="binding site" evidence="7">
    <location>
        <position position="209"/>
    </location>
    <ligand>
        <name>Zn(2+)</name>
        <dbReference type="ChEBI" id="CHEBI:29105"/>
        <note>catalytic</note>
    </ligand>
</feature>
<comment type="cofactor">
    <cofactor evidence="7 8">
        <name>Zn(2+)</name>
        <dbReference type="ChEBI" id="CHEBI:29105"/>
    </cofactor>
    <text evidence="7 8">Binds 1 zinc ion per subunit.</text>
</comment>
<feature type="binding site" evidence="7">
    <location>
        <position position="219"/>
    </location>
    <ligand>
        <name>Zn(2+)</name>
        <dbReference type="ChEBI" id="CHEBI:29105"/>
        <note>catalytic</note>
    </ligand>
</feature>
<proteinExistence type="predicted"/>
<keyword evidence="10" id="KW-1185">Reference proteome</keyword>
<keyword evidence="2 7" id="KW-0479">Metal-binding</keyword>